<dbReference type="AlphaFoldDB" id="A0AAD7QC77"/>
<dbReference type="Proteomes" id="UP001163823">
    <property type="component" value="Chromosome 2"/>
</dbReference>
<organism evidence="3 4">
    <name type="scientific">Quillaja saponaria</name>
    <name type="common">Soap bark tree</name>
    <dbReference type="NCBI Taxonomy" id="32244"/>
    <lineage>
        <taxon>Eukaryota</taxon>
        <taxon>Viridiplantae</taxon>
        <taxon>Streptophyta</taxon>
        <taxon>Embryophyta</taxon>
        <taxon>Tracheophyta</taxon>
        <taxon>Spermatophyta</taxon>
        <taxon>Magnoliopsida</taxon>
        <taxon>eudicotyledons</taxon>
        <taxon>Gunneridae</taxon>
        <taxon>Pentapetalae</taxon>
        <taxon>rosids</taxon>
        <taxon>fabids</taxon>
        <taxon>Fabales</taxon>
        <taxon>Quillajaceae</taxon>
        <taxon>Quillaja</taxon>
    </lineage>
</organism>
<dbReference type="GO" id="GO:0003723">
    <property type="term" value="F:RNA binding"/>
    <property type="evidence" value="ECO:0007669"/>
    <property type="project" value="InterPro"/>
</dbReference>
<feature type="repeat" description="PPR" evidence="2">
    <location>
        <begin position="680"/>
        <end position="710"/>
    </location>
</feature>
<dbReference type="PANTHER" id="PTHR47926:SF386">
    <property type="entry name" value="PENTATRICOPEPTIDE REPEAT-CONTAINING PROTEIN"/>
    <property type="match status" value="1"/>
</dbReference>
<dbReference type="FunFam" id="1.25.40.10:FF:000090">
    <property type="entry name" value="Pentatricopeptide repeat-containing protein, chloroplastic"/>
    <property type="match status" value="1"/>
</dbReference>
<protein>
    <submittedName>
        <fullName evidence="3">Pentatricopeptide repeat-containing protein</fullName>
    </submittedName>
</protein>
<reference evidence="3" key="1">
    <citation type="journal article" date="2023" name="Science">
        <title>Elucidation of the pathway for biosynthesis of saponin adjuvants from the soapbark tree.</title>
        <authorList>
            <person name="Reed J."/>
            <person name="Orme A."/>
            <person name="El-Demerdash A."/>
            <person name="Owen C."/>
            <person name="Martin L.B.B."/>
            <person name="Misra R.C."/>
            <person name="Kikuchi S."/>
            <person name="Rejzek M."/>
            <person name="Martin A.C."/>
            <person name="Harkess A."/>
            <person name="Leebens-Mack J."/>
            <person name="Louveau T."/>
            <person name="Stephenson M.J."/>
            <person name="Osbourn A."/>
        </authorList>
    </citation>
    <scope>NUCLEOTIDE SEQUENCE</scope>
    <source>
        <strain evidence="3">S10</strain>
    </source>
</reference>
<dbReference type="PROSITE" id="PS51375">
    <property type="entry name" value="PPR"/>
    <property type="match status" value="9"/>
</dbReference>
<feature type="repeat" description="PPR" evidence="2">
    <location>
        <begin position="170"/>
        <end position="204"/>
    </location>
</feature>
<dbReference type="SUPFAM" id="SSF48452">
    <property type="entry name" value="TPR-like"/>
    <property type="match status" value="2"/>
</dbReference>
<feature type="repeat" description="PPR" evidence="2">
    <location>
        <begin position="272"/>
        <end position="306"/>
    </location>
</feature>
<keyword evidence="1" id="KW-0677">Repeat</keyword>
<evidence type="ECO:0000256" key="1">
    <source>
        <dbReference type="ARBA" id="ARBA00022737"/>
    </source>
</evidence>
<evidence type="ECO:0000313" key="4">
    <source>
        <dbReference type="Proteomes" id="UP001163823"/>
    </source>
</evidence>
<comment type="caution">
    <text evidence="3">The sequence shown here is derived from an EMBL/GenBank/DDBJ whole genome shotgun (WGS) entry which is preliminary data.</text>
</comment>
<feature type="repeat" description="PPR" evidence="2">
    <location>
        <begin position="645"/>
        <end position="679"/>
    </location>
</feature>
<dbReference type="FunFam" id="1.25.40.10:FF:000646">
    <property type="entry name" value="Pentatricopeptide repeat-containing protein, chloroplastic"/>
    <property type="match status" value="1"/>
</dbReference>
<sequence length="873" mass="97714">MISFFVISPSFCFAFRFPSPCMASLPFTPIPNPQMACLKLPNTRNYQKFTSKFIKLKDNDSGNHQNLHKSYFDNISLLCKDGKIQEAVDLLTELELKNLYIGVDVYGEILQGCLYERALSVGQQIHAQIIKKGDPFAENEFIETKLLIFYAKCDASEVANPLFRRLKIQNVFSWAAIIGLHCRNGFSEEALLSYHEMLEDGFLPDNFVVPNALKACGALRWVEFGKGVHGYVVKMMGFGGCVFVASSLVDMYGKCGILDDARKVFDGMLEKNVVAWNSMITGYVQNGLNVEAIDVFYAMRVEGLEPTRVTLSGFLSASANLDAFEEGRQGHALAVLSGIEVDNILGSSIMNFYSKVGLIEEVELVFSRLVVKDAVIWNLLISSYVKFGQIGKAFTVCHLMREENLRFDSVTLSSILSAAADTRNVELGKEGHCYCIRNNLESDLVVSSIIVDMYSKCGRINIATRVFNSTSRRDLVLWNRMLAAYAELGLSGEALKLFYQMQLESIAPNVISWNSVIFGFFRNDKVIEAQEMFFQMCSLGVKPNLVTWTTLITGLAQNGFGYEAILVFQQMQEVEIKPNILSITSALSACTSTTLLQYGKAIHGYVMRHDSYFSIRIATSLLDMYAKCGKMDYAKWIFDICSRKELPIFNAMISAYALHGYAIEALALFRELEKEGIEPDNITFTSVLSACSHSGLVKEGLEFFKYMVSKPQVNPSTEHYGCLVNLLSRCGKVDEAFRIIQSMQSNPDAHMLGSLLVACQQNHEFELAEHISKQLLKLDPDNSGNYVSLSNAYAAAGKWDEVSNIRSIMKEKSLRKNPGCSWIEVGQELNVFVASDRSHPNTEEIYKTLDLLAMEMHSTRYVTIGNDVEILCP</sequence>
<dbReference type="PANTHER" id="PTHR47926">
    <property type="entry name" value="PENTATRICOPEPTIDE REPEAT-CONTAINING PROTEIN"/>
    <property type="match status" value="1"/>
</dbReference>
<feature type="repeat" description="PPR" evidence="2">
    <location>
        <begin position="509"/>
        <end position="543"/>
    </location>
</feature>
<dbReference type="GO" id="GO:0009451">
    <property type="term" value="P:RNA modification"/>
    <property type="evidence" value="ECO:0007669"/>
    <property type="project" value="InterPro"/>
</dbReference>
<feature type="repeat" description="PPR" evidence="2">
    <location>
        <begin position="716"/>
        <end position="746"/>
    </location>
</feature>
<evidence type="ECO:0000256" key="2">
    <source>
        <dbReference type="PROSITE-ProRule" id="PRU00708"/>
    </source>
</evidence>
<feature type="repeat" description="PPR" evidence="2">
    <location>
        <begin position="373"/>
        <end position="407"/>
    </location>
</feature>
<dbReference type="Pfam" id="PF13041">
    <property type="entry name" value="PPR_2"/>
    <property type="match status" value="4"/>
</dbReference>
<dbReference type="Pfam" id="PF20431">
    <property type="entry name" value="E_motif"/>
    <property type="match status" value="1"/>
</dbReference>
<dbReference type="FunFam" id="1.25.40.10:FF:000380">
    <property type="entry name" value="Pentatricopeptide repeat-containing protein, chloroplastic"/>
    <property type="match status" value="1"/>
</dbReference>
<feature type="repeat" description="PPR" evidence="2">
    <location>
        <begin position="544"/>
        <end position="578"/>
    </location>
</feature>
<dbReference type="EMBL" id="JARAOO010000002">
    <property type="protein sequence ID" value="KAJ7978851.1"/>
    <property type="molecule type" value="Genomic_DNA"/>
</dbReference>
<dbReference type="Gene3D" id="1.25.40.10">
    <property type="entry name" value="Tetratricopeptide repeat domain"/>
    <property type="match status" value="6"/>
</dbReference>
<dbReference type="Pfam" id="PF01535">
    <property type="entry name" value="PPR"/>
    <property type="match status" value="5"/>
</dbReference>
<dbReference type="NCBIfam" id="TIGR00756">
    <property type="entry name" value="PPR"/>
    <property type="match status" value="9"/>
</dbReference>
<dbReference type="InterPro" id="IPR011990">
    <property type="entry name" value="TPR-like_helical_dom_sf"/>
</dbReference>
<accession>A0AAD7QC77</accession>
<gene>
    <name evidence="3" type="ORF">O6P43_002316</name>
</gene>
<evidence type="ECO:0000313" key="3">
    <source>
        <dbReference type="EMBL" id="KAJ7978851.1"/>
    </source>
</evidence>
<feature type="repeat" description="PPR" evidence="2">
    <location>
        <begin position="474"/>
        <end position="508"/>
    </location>
</feature>
<name>A0AAD7QC77_QUISA</name>
<proteinExistence type="predicted"/>
<dbReference type="InterPro" id="IPR046960">
    <property type="entry name" value="PPR_At4g14850-like_plant"/>
</dbReference>
<dbReference type="KEGG" id="qsa:O6P43_002316"/>
<keyword evidence="4" id="KW-1185">Reference proteome</keyword>
<dbReference type="FunFam" id="1.25.40.10:FF:000285">
    <property type="entry name" value="Pentatricopeptide repeat-containing protein, chloroplastic"/>
    <property type="match status" value="1"/>
</dbReference>
<dbReference type="InterPro" id="IPR002885">
    <property type="entry name" value="PPR_rpt"/>
</dbReference>
<dbReference type="InterPro" id="IPR046848">
    <property type="entry name" value="E_motif"/>
</dbReference>